<dbReference type="InterPro" id="IPR032840">
    <property type="entry name" value="CFAP91_dom"/>
</dbReference>
<dbReference type="AlphaFoldDB" id="A0A9N9RJP3"/>
<evidence type="ECO:0000256" key="3">
    <source>
        <dbReference type="ARBA" id="ARBA00023212"/>
    </source>
</evidence>
<comment type="subcellular location">
    <subcellularLocation>
        <location evidence="1">Cytoplasm</location>
        <location evidence="1">Cytoskeleton</location>
        <location evidence="1">Cilium axoneme</location>
    </subcellularLocation>
</comment>
<comment type="similarity">
    <text evidence="5">Belongs to the CFAP91 family.</text>
</comment>
<evidence type="ECO:0000313" key="10">
    <source>
        <dbReference type="Proteomes" id="UP001153620"/>
    </source>
</evidence>
<evidence type="ECO:0000313" key="9">
    <source>
        <dbReference type="EMBL" id="CAG9798059.1"/>
    </source>
</evidence>
<sequence>MYTYKSHHESSTRAFDHLYDPNFISNKVKIHHMNCKSISDTAPMHIIPSFYSMFSEIRRNKFYFAQRNGLPYDSNDCCPKIVNKKSVNYNSYSIPSNVQHEENFYRFEPKNVFEQITMKNKVSQTMYREVEMQTEAYLPQPKLRIGETKLPEILYVKCDEKPDLEDIKKIERDVIRRKWEDDLRQLPMSLGNKVKQMEVFEMQDQLLREKELNEIQEKRMDYVLSTINDREEATKLKCREKLLTVYKTASEINIKERAKFEVKNERKLRQLSKINSQTKYYKPNMLKTSKSIDFGRFNLYDCSNYSKIDYNSNRNRDALWIPKQKVKVVRHCMNKEETRNNLYNEIKKHNKEFDKNVEYQFRRPKCQEINPVDVVYECGGDQVDIPLDVILIQKTIKGIDAQKSLKSGKKDKMTDIHSFRKLYPLRCVIEVFDGENFIPFENKSQSQSDSCCSKDIIINDIKEINVLEDEESSKDSKMNDELKSAVTEVLQQALLIAQDTINRKILREANEQRLRREELAQIEALKQKLIKMRQELTERKTDKFFKDLTAEVIEMVIPLVIEDISEKEALEFIMKKATEVSADTFNRNITNKAKIKKFIKEILIPHIEAKSDRSDEHLIALFGSYDAFNCFIDKCFSTDQ</sequence>
<gene>
    <name evidence="9" type="ORF">CHIRRI_LOCUS1044</name>
</gene>
<dbReference type="PANTHER" id="PTHR22455">
    <property type="entry name" value="CILIA- AND FLAGELLA-ASSOCIATED PROTEIN 91"/>
    <property type="match status" value="1"/>
</dbReference>
<keyword evidence="2" id="KW-0963">Cytoplasm</keyword>
<dbReference type="Pfam" id="PF14738">
    <property type="entry name" value="CFAP91"/>
    <property type="match status" value="1"/>
</dbReference>
<reference evidence="9" key="2">
    <citation type="submission" date="2022-10" db="EMBL/GenBank/DDBJ databases">
        <authorList>
            <consortium name="ENA_rothamsted_submissions"/>
            <consortium name="culmorum"/>
            <person name="King R."/>
        </authorList>
    </citation>
    <scope>NUCLEOTIDE SEQUENCE</scope>
</reference>
<dbReference type="Proteomes" id="UP001153620">
    <property type="component" value="Chromosome 1"/>
</dbReference>
<accession>A0A9N9RJP3</accession>
<dbReference type="OrthoDB" id="567787at2759"/>
<feature type="coiled-coil region" evidence="7">
    <location>
        <begin position="508"/>
        <end position="542"/>
    </location>
</feature>
<evidence type="ECO:0000256" key="2">
    <source>
        <dbReference type="ARBA" id="ARBA00022490"/>
    </source>
</evidence>
<dbReference type="InterPro" id="IPR026720">
    <property type="entry name" value="CFAP91"/>
</dbReference>
<evidence type="ECO:0000256" key="7">
    <source>
        <dbReference type="SAM" id="Coils"/>
    </source>
</evidence>
<evidence type="ECO:0000256" key="4">
    <source>
        <dbReference type="ARBA" id="ARBA00023273"/>
    </source>
</evidence>
<feature type="domain" description="CFAP91" evidence="8">
    <location>
        <begin position="124"/>
        <end position="270"/>
    </location>
</feature>
<evidence type="ECO:0000256" key="6">
    <source>
        <dbReference type="ARBA" id="ARBA00029555"/>
    </source>
</evidence>
<keyword evidence="7" id="KW-0175">Coiled coil</keyword>
<reference evidence="9" key="1">
    <citation type="submission" date="2022-01" db="EMBL/GenBank/DDBJ databases">
        <authorList>
            <person name="King R."/>
        </authorList>
    </citation>
    <scope>NUCLEOTIDE SEQUENCE</scope>
</reference>
<evidence type="ECO:0000256" key="5">
    <source>
        <dbReference type="ARBA" id="ARBA00029468"/>
    </source>
</evidence>
<name>A0A9N9RJP3_9DIPT</name>
<organism evidence="9 10">
    <name type="scientific">Chironomus riparius</name>
    <dbReference type="NCBI Taxonomy" id="315576"/>
    <lineage>
        <taxon>Eukaryota</taxon>
        <taxon>Metazoa</taxon>
        <taxon>Ecdysozoa</taxon>
        <taxon>Arthropoda</taxon>
        <taxon>Hexapoda</taxon>
        <taxon>Insecta</taxon>
        <taxon>Pterygota</taxon>
        <taxon>Neoptera</taxon>
        <taxon>Endopterygota</taxon>
        <taxon>Diptera</taxon>
        <taxon>Nematocera</taxon>
        <taxon>Chironomoidea</taxon>
        <taxon>Chironomidae</taxon>
        <taxon>Chironominae</taxon>
        <taxon>Chironomus</taxon>
    </lineage>
</organism>
<evidence type="ECO:0000256" key="1">
    <source>
        <dbReference type="ARBA" id="ARBA00004430"/>
    </source>
</evidence>
<evidence type="ECO:0000259" key="8">
    <source>
        <dbReference type="Pfam" id="PF14738"/>
    </source>
</evidence>
<dbReference type="EMBL" id="OU895877">
    <property type="protein sequence ID" value="CAG9798059.1"/>
    <property type="molecule type" value="Genomic_DNA"/>
</dbReference>
<keyword evidence="3" id="KW-0206">Cytoskeleton</keyword>
<dbReference type="PANTHER" id="PTHR22455:SF10">
    <property type="entry name" value="CILIA- AND FLAGELLA-ASSOCIATED PROTEIN 91"/>
    <property type="match status" value="1"/>
</dbReference>
<proteinExistence type="inferred from homology"/>
<dbReference type="GO" id="GO:0005930">
    <property type="term" value="C:axoneme"/>
    <property type="evidence" value="ECO:0007669"/>
    <property type="project" value="UniProtKB-SubCell"/>
</dbReference>
<keyword evidence="10" id="KW-1185">Reference proteome</keyword>
<protein>
    <recommendedName>
        <fullName evidence="6">Cilia- and flagella-associated protein 91</fullName>
    </recommendedName>
</protein>
<keyword evidence="4" id="KW-0966">Cell projection</keyword>